<dbReference type="InterPro" id="IPR037045">
    <property type="entry name" value="S8pro/Inhibitor_I9_sf"/>
</dbReference>
<evidence type="ECO:0000256" key="5">
    <source>
        <dbReference type="PROSITE-ProRule" id="PRU01240"/>
    </source>
</evidence>
<gene>
    <name evidence="10" type="ORF">BCR32DRAFT_270855</name>
</gene>
<dbReference type="Pfam" id="PF05922">
    <property type="entry name" value="Inhibitor_I9"/>
    <property type="match status" value="1"/>
</dbReference>
<keyword evidence="7" id="KW-0472">Membrane</keyword>
<dbReference type="Proteomes" id="UP000193944">
    <property type="component" value="Unassembled WGS sequence"/>
</dbReference>
<dbReference type="InterPro" id="IPR023827">
    <property type="entry name" value="Peptidase_S8_Asp-AS"/>
</dbReference>
<dbReference type="Gene3D" id="3.30.70.80">
    <property type="entry name" value="Peptidase S8 propeptide/proteinase inhibitor I9"/>
    <property type="match status" value="1"/>
</dbReference>
<dbReference type="EMBL" id="MCFG01000264">
    <property type="protein sequence ID" value="ORX77111.1"/>
    <property type="molecule type" value="Genomic_DNA"/>
</dbReference>
<dbReference type="InterPro" id="IPR022398">
    <property type="entry name" value="Peptidase_S8_His-AS"/>
</dbReference>
<feature type="active site" description="Charge relay system" evidence="5">
    <location>
        <position position="452"/>
    </location>
</feature>
<reference evidence="10 11" key="1">
    <citation type="submission" date="2016-08" db="EMBL/GenBank/DDBJ databases">
        <title>A Parts List for Fungal Cellulosomes Revealed by Comparative Genomics.</title>
        <authorList>
            <consortium name="DOE Joint Genome Institute"/>
            <person name="Haitjema C.H."/>
            <person name="Gilmore S.P."/>
            <person name="Henske J.K."/>
            <person name="Solomon K.V."/>
            <person name="De Groot R."/>
            <person name="Kuo A."/>
            <person name="Mondo S.J."/>
            <person name="Salamov A.A."/>
            <person name="Labutti K."/>
            <person name="Zhao Z."/>
            <person name="Chiniquy J."/>
            <person name="Barry K."/>
            <person name="Brewer H.M."/>
            <person name="Purvine S.O."/>
            <person name="Wright A.T."/>
            <person name="Boxma B."/>
            <person name="Van Alen T."/>
            <person name="Hackstein J.H."/>
            <person name="Baker S.E."/>
            <person name="Grigoriev I.V."/>
            <person name="O'Malley M.A."/>
        </authorList>
    </citation>
    <scope>NUCLEOTIDE SEQUENCE [LARGE SCALE GENOMIC DNA]</scope>
    <source>
        <strain evidence="10 11">S4</strain>
    </source>
</reference>
<evidence type="ECO:0000313" key="10">
    <source>
        <dbReference type="EMBL" id="ORX77111.1"/>
    </source>
</evidence>
<protein>
    <submittedName>
        <fullName evidence="10">Subtilisin-like protein</fullName>
    </submittedName>
</protein>
<dbReference type="Pfam" id="PF00082">
    <property type="entry name" value="Peptidase_S8"/>
    <property type="match status" value="1"/>
</dbReference>
<dbReference type="PANTHER" id="PTHR43806:SF11">
    <property type="entry name" value="CEREVISIN-RELATED"/>
    <property type="match status" value="1"/>
</dbReference>
<dbReference type="Gene3D" id="3.40.50.200">
    <property type="entry name" value="Peptidase S8/S53 domain"/>
    <property type="match status" value="1"/>
</dbReference>
<dbReference type="OrthoDB" id="206201at2759"/>
<evidence type="ECO:0000256" key="4">
    <source>
        <dbReference type="ARBA" id="ARBA00022825"/>
    </source>
</evidence>
<evidence type="ECO:0000313" key="11">
    <source>
        <dbReference type="Proteomes" id="UP000193944"/>
    </source>
</evidence>
<keyword evidence="7" id="KW-0812">Transmembrane</keyword>
<feature type="active site" description="Charge relay system" evidence="5">
    <location>
        <position position="251"/>
    </location>
</feature>
<dbReference type="GO" id="GO:0005615">
    <property type="term" value="C:extracellular space"/>
    <property type="evidence" value="ECO:0007669"/>
    <property type="project" value="TreeGrafter"/>
</dbReference>
<evidence type="ECO:0000256" key="6">
    <source>
        <dbReference type="RuleBase" id="RU003355"/>
    </source>
</evidence>
<evidence type="ECO:0000259" key="8">
    <source>
        <dbReference type="Pfam" id="PF00082"/>
    </source>
</evidence>
<evidence type="ECO:0000259" key="9">
    <source>
        <dbReference type="Pfam" id="PF05922"/>
    </source>
</evidence>
<evidence type="ECO:0000256" key="2">
    <source>
        <dbReference type="ARBA" id="ARBA00022670"/>
    </source>
</evidence>
<dbReference type="STRING" id="1754192.A0A1Y1WU93"/>
<keyword evidence="4 5" id="KW-0720">Serine protease</keyword>
<evidence type="ECO:0000256" key="3">
    <source>
        <dbReference type="ARBA" id="ARBA00022801"/>
    </source>
</evidence>
<comment type="caution">
    <text evidence="10">The sequence shown here is derived from an EMBL/GenBank/DDBJ whole genome shotgun (WGS) entry which is preliminary data.</text>
</comment>
<dbReference type="CDD" id="cd04077">
    <property type="entry name" value="Peptidases_S8_PCSK9_ProteinaseK_like"/>
    <property type="match status" value="1"/>
</dbReference>
<feature type="domain" description="Inhibitor I9" evidence="9">
    <location>
        <begin position="63"/>
        <end position="165"/>
    </location>
</feature>
<dbReference type="SUPFAM" id="SSF52743">
    <property type="entry name" value="Subtilisin-like"/>
    <property type="match status" value="1"/>
</dbReference>
<dbReference type="GO" id="GO:0004252">
    <property type="term" value="F:serine-type endopeptidase activity"/>
    <property type="evidence" value="ECO:0007669"/>
    <property type="project" value="UniProtKB-UniRule"/>
</dbReference>
<dbReference type="PANTHER" id="PTHR43806">
    <property type="entry name" value="PEPTIDASE S8"/>
    <property type="match status" value="1"/>
</dbReference>
<dbReference type="InterPro" id="IPR036852">
    <property type="entry name" value="Peptidase_S8/S53_dom_sf"/>
</dbReference>
<dbReference type="InterPro" id="IPR000209">
    <property type="entry name" value="Peptidase_S8/S53_dom"/>
</dbReference>
<evidence type="ECO:0000256" key="1">
    <source>
        <dbReference type="ARBA" id="ARBA00011073"/>
    </source>
</evidence>
<dbReference type="PROSITE" id="PS51892">
    <property type="entry name" value="SUBTILASE"/>
    <property type="match status" value="1"/>
</dbReference>
<keyword evidence="2 5" id="KW-0645">Protease</keyword>
<proteinExistence type="inferred from homology"/>
<evidence type="ECO:0000256" key="7">
    <source>
        <dbReference type="SAM" id="Phobius"/>
    </source>
</evidence>
<dbReference type="GO" id="GO:0006508">
    <property type="term" value="P:proteolysis"/>
    <property type="evidence" value="ECO:0007669"/>
    <property type="project" value="UniProtKB-KW"/>
</dbReference>
<dbReference type="PROSITE" id="PS00138">
    <property type="entry name" value="SUBTILASE_SER"/>
    <property type="match status" value="1"/>
</dbReference>
<reference evidence="10 11" key="2">
    <citation type="submission" date="2016-08" db="EMBL/GenBank/DDBJ databases">
        <title>Pervasive Adenine N6-methylation of Active Genes in Fungi.</title>
        <authorList>
            <consortium name="DOE Joint Genome Institute"/>
            <person name="Mondo S.J."/>
            <person name="Dannebaum R.O."/>
            <person name="Kuo R.C."/>
            <person name="Labutti K."/>
            <person name="Haridas S."/>
            <person name="Kuo A."/>
            <person name="Salamov A."/>
            <person name="Ahrendt S.R."/>
            <person name="Lipzen A."/>
            <person name="Sullivan W."/>
            <person name="Andreopoulos W.B."/>
            <person name="Clum A."/>
            <person name="Lindquist E."/>
            <person name="Daum C."/>
            <person name="Ramamoorthy G.K."/>
            <person name="Gryganskyi A."/>
            <person name="Culley D."/>
            <person name="Magnuson J.K."/>
            <person name="James T.Y."/>
            <person name="O'Malley M.A."/>
            <person name="Stajich J.E."/>
            <person name="Spatafora J.W."/>
            <person name="Visel A."/>
            <person name="Grigoriev I.V."/>
        </authorList>
    </citation>
    <scope>NUCLEOTIDE SEQUENCE [LARGE SCALE GENOMIC DNA]</scope>
    <source>
        <strain evidence="10 11">S4</strain>
    </source>
</reference>
<organism evidence="10 11">
    <name type="scientific">Anaeromyces robustus</name>
    <dbReference type="NCBI Taxonomy" id="1754192"/>
    <lineage>
        <taxon>Eukaryota</taxon>
        <taxon>Fungi</taxon>
        <taxon>Fungi incertae sedis</taxon>
        <taxon>Chytridiomycota</taxon>
        <taxon>Chytridiomycota incertae sedis</taxon>
        <taxon>Neocallimastigomycetes</taxon>
        <taxon>Neocallimastigales</taxon>
        <taxon>Neocallimastigaceae</taxon>
        <taxon>Anaeromyces</taxon>
    </lineage>
</organism>
<dbReference type="AlphaFoldDB" id="A0A1Y1WU93"/>
<dbReference type="PROSITE" id="PS00137">
    <property type="entry name" value="SUBTILASE_HIS"/>
    <property type="match status" value="1"/>
</dbReference>
<feature type="active site" description="Charge relay system" evidence="5">
    <location>
        <position position="293"/>
    </location>
</feature>
<dbReference type="PROSITE" id="PS00136">
    <property type="entry name" value="SUBTILASE_ASP"/>
    <property type="match status" value="1"/>
</dbReference>
<dbReference type="InterPro" id="IPR034193">
    <property type="entry name" value="PCSK9_ProteinaseK-like"/>
</dbReference>
<keyword evidence="11" id="KW-1185">Reference proteome</keyword>
<keyword evidence="7" id="KW-1133">Transmembrane helix</keyword>
<sequence>MNIKTLLLIQAIIIAFFFVSLYFLVLKIEDIEEKKFNDFLNSIINDNNESIEENSTGIIKNQYIVVLRDNATFIDEFTRTNWIKRAIDDENGSYSKIIHYYSMPKSIGWNTPSESLKLLKKNNINGDNDITTFKGFAAKLSPDMYEYFVRHPSVKYVECDEYVQIDDIIENQSSNEKPIYDISSSLNDNKNDDKNKVDNNDEVEASSVVYKIKSSLNLSRLINHNPVTDINNAYYKFGYESAYDVYVYVVDTGVNADHSSFLDKLGYDTVDKKRVILGKNYLESEGIEDKNGHGTHVAGIIGSTTWGVAKRVNIVSVKVMNKKGSGKWSDIISAIEWCQNHLFNETTSKKGIINISLSGSVKMSANNAIKASISQGVHFTVAAGNNGNNACQYSPASASEYGAVVVGSIGNDDTYSKFSNYGSCITLYAPGYKILSTSNLDNTSFREMSGTSMAAPHVAGVMALILSAKNMSPRDLYNTLINEASVGYIKNLDEESPNLIAYLPQYAIASRCNPLDPYDCINSSYKSKSKNNEENDSLKDYKLREEKVYEDNYIILQNSF</sequence>
<name>A0A1Y1WU93_9FUNG</name>
<keyword evidence="3 5" id="KW-0378">Hydrolase</keyword>
<dbReference type="InterPro" id="IPR015500">
    <property type="entry name" value="Peptidase_S8_subtilisin-rel"/>
</dbReference>
<dbReference type="FunFam" id="3.40.50.200:FF:000007">
    <property type="entry name" value="Subtilisin-like serine protease"/>
    <property type="match status" value="1"/>
</dbReference>
<feature type="domain" description="Peptidase S8/S53" evidence="8">
    <location>
        <begin position="245"/>
        <end position="490"/>
    </location>
</feature>
<dbReference type="InterPro" id="IPR050131">
    <property type="entry name" value="Peptidase_S8_subtilisin-like"/>
</dbReference>
<dbReference type="InterPro" id="IPR023828">
    <property type="entry name" value="Peptidase_S8_Ser-AS"/>
</dbReference>
<comment type="similarity">
    <text evidence="1 5 6">Belongs to the peptidase S8 family.</text>
</comment>
<accession>A0A1Y1WU93</accession>
<dbReference type="PRINTS" id="PR00723">
    <property type="entry name" value="SUBTILISIN"/>
</dbReference>
<feature type="transmembrane region" description="Helical" evidence="7">
    <location>
        <begin position="6"/>
        <end position="26"/>
    </location>
</feature>
<dbReference type="InterPro" id="IPR010259">
    <property type="entry name" value="S8pro/Inhibitor_I9"/>
</dbReference>
<dbReference type="SUPFAM" id="SSF54897">
    <property type="entry name" value="Protease propeptides/inhibitors"/>
    <property type="match status" value="1"/>
</dbReference>